<dbReference type="PATRIC" id="fig|1345695.10.peg.44"/>
<keyword evidence="4" id="KW-1185">Reference proteome</keyword>
<dbReference type="AlphaFoldDB" id="U5MLU8"/>
<name>U5MLU8_CLOSA</name>
<dbReference type="GeneID" id="55473313"/>
<organism evidence="3 4">
    <name type="scientific">Clostridium saccharobutylicum DSM 13864</name>
    <dbReference type="NCBI Taxonomy" id="1345695"/>
    <lineage>
        <taxon>Bacteria</taxon>
        <taxon>Bacillati</taxon>
        <taxon>Bacillota</taxon>
        <taxon>Clostridia</taxon>
        <taxon>Eubacteriales</taxon>
        <taxon>Clostridiaceae</taxon>
        <taxon>Clostridium</taxon>
    </lineage>
</organism>
<protein>
    <submittedName>
        <fullName evidence="3">Uncharacterized protein</fullName>
    </submittedName>
</protein>
<dbReference type="OrthoDB" id="1899198at2"/>
<evidence type="ECO:0000313" key="3">
    <source>
        <dbReference type="EMBL" id="AGX41784.1"/>
    </source>
</evidence>
<feature type="transmembrane region" description="Helical" evidence="2">
    <location>
        <begin position="13"/>
        <end position="31"/>
    </location>
</feature>
<gene>
    <name evidence="3" type="ORF">CLSA_c07710</name>
</gene>
<evidence type="ECO:0000256" key="1">
    <source>
        <dbReference type="SAM" id="Coils"/>
    </source>
</evidence>
<keyword evidence="2" id="KW-0812">Transmembrane</keyword>
<dbReference type="Proteomes" id="UP000017118">
    <property type="component" value="Chromosome"/>
</dbReference>
<feature type="coiled-coil region" evidence="1">
    <location>
        <begin position="210"/>
        <end position="270"/>
    </location>
</feature>
<dbReference type="KEGG" id="csb:CLSA_c07710"/>
<reference evidence="3 4" key="1">
    <citation type="journal article" date="2013" name="Genome Announc.">
        <title>Complete Genome Sequence of the Solvent Producer Clostridium saccharobutylicum NCP262 (DSM 13864).</title>
        <authorList>
            <person name="Poehlein A."/>
            <person name="Hartwich K."/>
            <person name="Krabben P."/>
            <person name="Ehrenreich A."/>
            <person name="Liebl W."/>
            <person name="Durre P."/>
            <person name="Gottschalk G."/>
            <person name="Daniel R."/>
        </authorList>
    </citation>
    <scope>NUCLEOTIDE SEQUENCE [LARGE SCALE GENOMIC DNA]</scope>
    <source>
        <strain evidence="3">DSM 13864</strain>
    </source>
</reference>
<evidence type="ECO:0000313" key="4">
    <source>
        <dbReference type="Proteomes" id="UP000017118"/>
    </source>
</evidence>
<keyword evidence="1" id="KW-0175">Coiled coil</keyword>
<evidence type="ECO:0000256" key="2">
    <source>
        <dbReference type="SAM" id="Phobius"/>
    </source>
</evidence>
<dbReference type="RefSeq" id="WP_022744071.1">
    <property type="nucleotide sequence ID" value="NC_022571.1"/>
</dbReference>
<dbReference type="HOGENOM" id="CLU_1029367_0_0_9"/>
<accession>U5MLU8</accession>
<keyword evidence="2" id="KW-0472">Membrane</keyword>
<keyword evidence="2" id="KW-1133">Transmembrane helix</keyword>
<sequence length="270" mass="32013">MTIGKIQVNTFDVITFVGMAITLFTSILNLIQNKKGLYINNITRYRVTWINTLRVQISTLKELSNITNLYVITREGVDKVAYRRELEKVVSLIKMHLNFCGQLDNKLILKVEELKCIINSYLLMHYFRNIIKSINSDDEIENKFNEAIDVISEKKVLDELLNIARNTKNIKNTISIKNLSLLDLRYKIKAEYNNNTELIICAVKESEYVIQRWEYKIEKINKEIDEIVQIYLKSEWSRCKKETRLWPFSRYNEEKAIKRLEKEYKAQAKK</sequence>
<dbReference type="EMBL" id="CP006721">
    <property type="protein sequence ID" value="AGX41784.1"/>
    <property type="molecule type" value="Genomic_DNA"/>
</dbReference>
<dbReference type="eggNOG" id="ENOG5030G69">
    <property type="taxonomic scope" value="Bacteria"/>
</dbReference>
<proteinExistence type="predicted"/>